<dbReference type="PANTHER" id="PTHR36920:SF1">
    <property type="entry name" value="OUTER MEMBRANE PROTEIN W"/>
    <property type="match status" value="1"/>
</dbReference>
<evidence type="ECO:0000313" key="2">
    <source>
        <dbReference type="EMBL" id="MFC6632082.1"/>
    </source>
</evidence>
<sequence>MRLKSLLIPMALAGYAGFAAQPALAGPSGYPVQQPSPGIYTAGTVMLRVGASYVEPDDNVFSGTQVFSVADPAIENPVASDFVNVNVFTDVDLDDDTTWYISGVWLPIEHLGIELYLSADANLDATLTSIASTGGSSFGSFSQGVGDFDTYTTSLFANWYPMSPTCLIQPYVGLGVSYVDIEQEFLRPVFRDQFGEFGLLDFGSDFTWTAQVGVDFNFGRDNGWQINASAMYVDAEPDIYIGYDTETLVPGFSDSIILPVRVRDELDMSPWMFNLGVGYRFSF</sequence>
<dbReference type="RefSeq" id="WP_193192198.1">
    <property type="nucleotide sequence ID" value="NZ_JACZFR010000026.1"/>
</dbReference>
<comment type="caution">
    <text evidence="2">The sequence shown here is derived from an EMBL/GenBank/DDBJ whole genome shotgun (WGS) entry which is preliminary data.</text>
</comment>
<protein>
    <submittedName>
        <fullName evidence="2">OmpW family protein</fullName>
    </submittedName>
</protein>
<reference evidence="3" key="1">
    <citation type="journal article" date="2019" name="Int. J. Syst. Evol. Microbiol.">
        <title>The Global Catalogue of Microorganisms (GCM) 10K type strain sequencing project: providing services to taxonomists for standard genome sequencing and annotation.</title>
        <authorList>
            <consortium name="The Broad Institute Genomics Platform"/>
            <consortium name="The Broad Institute Genome Sequencing Center for Infectious Disease"/>
            <person name="Wu L."/>
            <person name="Ma J."/>
        </authorList>
    </citation>
    <scope>NUCLEOTIDE SEQUENCE [LARGE SCALE GENOMIC DNA]</scope>
    <source>
        <strain evidence="3">CGMCC 1.13718</strain>
    </source>
</reference>
<dbReference type="InterPro" id="IPR011250">
    <property type="entry name" value="OMP/PagP_B-barrel"/>
</dbReference>
<dbReference type="PANTHER" id="PTHR36920">
    <property type="match status" value="1"/>
</dbReference>
<gene>
    <name evidence="2" type="ORF">ACFQBM_02260</name>
</gene>
<dbReference type="InterPro" id="IPR005618">
    <property type="entry name" value="OMPW"/>
</dbReference>
<dbReference type="Pfam" id="PF03922">
    <property type="entry name" value="OmpW"/>
    <property type="match status" value="1"/>
</dbReference>
<dbReference type="EMBL" id="JBHSVR010000001">
    <property type="protein sequence ID" value="MFC6632082.1"/>
    <property type="molecule type" value="Genomic_DNA"/>
</dbReference>
<feature type="signal peptide" evidence="1">
    <location>
        <begin position="1"/>
        <end position="25"/>
    </location>
</feature>
<evidence type="ECO:0000256" key="1">
    <source>
        <dbReference type="SAM" id="SignalP"/>
    </source>
</evidence>
<accession>A0ABW1YH27</accession>
<name>A0ABW1YH27_9GAMM</name>
<keyword evidence="1" id="KW-0732">Signal</keyword>
<dbReference type="Proteomes" id="UP001596425">
    <property type="component" value="Unassembled WGS sequence"/>
</dbReference>
<dbReference type="SUPFAM" id="SSF56925">
    <property type="entry name" value="OMPA-like"/>
    <property type="match status" value="1"/>
</dbReference>
<dbReference type="Gene3D" id="2.40.160.20">
    <property type="match status" value="1"/>
</dbReference>
<organism evidence="2 3">
    <name type="scientific">Microbulbifer taiwanensis</name>
    <dbReference type="NCBI Taxonomy" id="986746"/>
    <lineage>
        <taxon>Bacteria</taxon>
        <taxon>Pseudomonadati</taxon>
        <taxon>Pseudomonadota</taxon>
        <taxon>Gammaproteobacteria</taxon>
        <taxon>Cellvibrionales</taxon>
        <taxon>Microbulbiferaceae</taxon>
        <taxon>Microbulbifer</taxon>
    </lineage>
</organism>
<keyword evidence="3" id="KW-1185">Reference proteome</keyword>
<feature type="chain" id="PRO_5046125198" evidence="1">
    <location>
        <begin position="26"/>
        <end position="283"/>
    </location>
</feature>
<evidence type="ECO:0000313" key="3">
    <source>
        <dbReference type="Proteomes" id="UP001596425"/>
    </source>
</evidence>
<proteinExistence type="predicted"/>